<keyword evidence="3" id="KW-1185">Reference proteome</keyword>
<dbReference type="InterPro" id="IPR041657">
    <property type="entry name" value="HTH_17"/>
</dbReference>
<accession>A0ABT8JSK7</accession>
<gene>
    <name evidence="2" type="ORF">P5G49_11790</name>
</gene>
<dbReference type="SUPFAM" id="SSF46955">
    <property type="entry name" value="Putative DNA-binding domain"/>
    <property type="match status" value="1"/>
</dbReference>
<comment type="caution">
    <text evidence="2">The sequence shown here is derived from an EMBL/GenBank/DDBJ whole genome shotgun (WGS) entry which is preliminary data.</text>
</comment>
<dbReference type="EMBL" id="JAROCC010000009">
    <property type="protein sequence ID" value="MDN4608150.1"/>
    <property type="molecule type" value="Genomic_DNA"/>
</dbReference>
<dbReference type="NCBIfam" id="TIGR01764">
    <property type="entry name" value="excise"/>
    <property type="match status" value="1"/>
</dbReference>
<evidence type="ECO:0000313" key="2">
    <source>
        <dbReference type="EMBL" id="MDN4608150.1"/>
    </source>
</evidence>
<feature type="domain" description="Helix-turn-helix" evidence="1">
    <location>
        <begin position="145"/>
        <end position="188"/>
    </location>
</feature>
<proteinExistence type="predicted"/>
<dbReference type="Gene3D" id="1.10.1660.10">
    <property type="match status" value="1"/>
</dbReference>
<name>A0ABT8JSK7_9BACL</name>
<dbReference type="InterPro" id="IPR009061">
    <property type="entry name" value="DNA-bd_dom_put_sf"/>
</dbReference>
<dbReference type="InterPro" id="IPR010093">
    <property type="entry name" value="SinI_DNA-bd"/>
</dbReference>
<dbReference type="RefSeq" id="WP_301244048.1">
    <property type="nucleotide sequence ID" value="NZ_JAROCC010000009.1"/>
</dbReference>
<protein>
    <submittedName>
        <fullName evidence="2">Helix-turn-helix domain-containing protein</fullName>
    </submittedName>
</protein>
<reference evidence="2" key="1">
    <citation type="submission" date="2023-03" db="EMBL/GenBank/DDBJ databases">
        <title>MT1 and MT2 Draft Genomes of Novel Species.</title>
        <authorList>
            <person name="Venkateswaran K."/>
        </authorList>
    </citation>
    <scope>NUCLEOTIDE SEQUENCE</scope>
    <source>
        <strain evidence="2">F6_3S_P_2</strain>
    </source>
</reference>
<organism evidence="2 3">
    <name type="scientific">Sporosarcina highlanderae</name>
    <dbReference type="NCBI Taxonomy" id="3035916"/>
    <lineage>
        <taxon>Bacteria</taxon>
        <taxon>Bacillati</taxon>
        <taxon>Bacillota</taxon>
        <taxon>Bacilli</taxon>
        <taxon>Bacillales</taxon>
        <taxon>Caryophanaceae</taxon>
        <taxon>Sporosarcina</taxon>
    </lineage>
</organism>
<evidence type="ECO:0000259" key="1">
    <source>
        <dbReference type="Pfam" id="PF12728"/>
    </source>
</evidence>
<evidence type="ECO:0000313" key="3">
    <source>
        <dbReference type="Proteomes" id="UP001175097"/>
    </source>
</evidence>
<dbReference type="Pfam" id="PF12728">
    <property type="entry name" value="HTH_17"/>
    <property type="match status" value="1"/>
</dbReference>
<sequence>MKQGHIDEQLWEMAEELVKGQKTEQAVTVISSIASHAVGRYSGTPVEIILKPMGNKKLDVWKIHSLKKLAREVSHLEETKEYGEAREKAFHYLDEIVHLLASSEEEERELRRKYFQHLIHLRKKRRYRKLHAPKTIQLSTTIETYTTSEAAEILHVSDQTIRRMCDAGKFPGATRTEGGHWRIPQEYFKVSLDQSREMKTDLANVRKKSQEGGEVDEFDL</sequence>
<dbReference type="Proteomes" id="UP001175097">
    <property type="component" value="Unassembled WGS sequence"/>
</dbReference>